<proteinExistence type="predicted"/>
<feature type="region of interest" description="Disordered" evidence="1">
    <location>
        <begin position="26"/>
        <end position="51"/>
    </location>
</feature>
<evidence type="ECO:0000256" key="1">
    <source>
        <dbReference type="SAM" id="MobiDB-lite"/>
    </source>
</evidence>
<name>A0A1V0SBA4_9VIRU</name>
<reference evidence="2" key="1">
    <citation type="journal article" date="2017" name="Science">
        <title>Giant viruses with an expanded complement of translation system components.</title>
        <authorList>
            <person name="Schulz F."/>
            <person name="Yutin N."/>
            <person name="Ivanova N.N."/>
            <person name="Ortega D.R."/>
            <person name="Lee T.K."/>
            <person name="Vierheilig J."/>
            <person name="Daims H."/>
            <person name="Horn M."/>
            <person name="Wagner M."/>
            <person name="Jensen G.J."/>
            <person name="Kyrpides N.C."/>
            <person name="Koonin E.V."/>
            <person name="Woyke T."/>
        </authorList>
    </citation>
    <scope>NUCLEOTIDE SEQUENCE</scope>
    <source>
        <strain evidence="2">CTV1</strain>
    </source>
</reference>
<sequence length="245" mass="26297">MGKCCVEKYDSDSDDDRKICCVRGKRGHRGHRGHEGPTGPTGPAGPVGPTGPSANSVLDYVNGTVFVAFPTPDLGFIGNEGIENYELAGSLINAVNASNGTFTAPTNGIYSISYSVAYTESQEGSPNGERLIDLVVNDDATATAQYTSVNKVETALNRVPITILSIATDVPMIAGDTTNLFVYYNLIDNQFPLESATVTFNIVRLSTQLPIVTTANKKKQLKSNTNLFIKKLIDKCKANKKSIKK</sequence>
<evidence type="ECO:0000313" key="2">
    <source>
        <dbReference type="EMBL" id="ARF08976.1"/>
    </source>
</evidence>
<keyword evidence="2" id="KW-0176">Collagen</keyword>
<dbReference type="Gene3D" id="2.60.120.40">
    <property type="match status" value="1"/>
</dbReference>
<dbReference type="EMBL" id="KY684083">
    <property type="protein sequence ID" value="ARF08976.1"/>
    <property type="molecule type" value="Genomic_DNA"/>
</dbReference>
<dbReference type="Gene3D" id="1.20.5.320">
    <property type="entry name" value="6-Phosphogluconate Dehydrogenase, domain 3"/>
    <property type="match status" value="1"/>
</dbReference>
<dbReference type="SUPFAM" id="SSF49842">
    <property type="entry name" value="TNF-like"/>
    <property type="match status" value="1"/>
</dbReference>
<dbReference type="InterPro" id="IPR008983">
    <property type="entry name" value="Tumour_necrosis_fac-like_dom"/>
</dbReference>
<gene>
    <name evidence="2" type="ORF">Catovirus_1_1026</name>
</gene>
<protein>
    <submittedName>
        <fullName evidence="2">Collagen triple helix repeat motif-containing protein</fullName>
    </submittedName>
</protein>
<accession>A0A1V0SBA4</accession>
<organism evidence="2">
    <name type="scientific">Catovirus CTV1</name>
    <dbReference type="NCBI Taxonomy" id="1977631"/>
    <lineage>
        <taxon>Viruses</taxon>
        <taxon>Varidnaviria</taxon>
        <taxon>Bamfordvirae</taxon>
        <taxon>Nucleocytoviricota</taxon>
        <taxon>Megaviricetes</taxon>
        <taxon>Imitervirales</taxon>
        <taxon>Mimiviridae</taxon>
        <taxon>Klosneuvirinae</taxon>
        <taxon>Catovirus</taxon>
    </lineage>
</organism>